<proteinExistence type="predicted"/>
<dbReference type="AlphaFoldDB" id="A0AAD8NYW8"/>
<evidence type="ECO:0000313" key="2">
    <source>
        <dbReference type="Proteomes" id="UP001229421"/>
    </source>
</evidence>
<gene>
    <name evidence="1" type="ORF">QVD17_21243</name>
</gene>
<dbReference type="EMBL" id="JAUHHV010000005">
    <property type="protein sequence ID" value="KAK1425881.1"/>
    <property type="molecule type" value="Genomic_DNA"/>
</dbReference>
<evidence type="ECO:0000313" key="1">
    <source>
        <dbReference type="EMBL" id="KAK1425881.1"/>
    </source>
</evidence>
<organism evidence="1 2">
    <name type="scientific">Tagetes erecta</name>
    <name type="common">African marigold</name>
    <dbReference type="NCBI Taxonomy" id="13708"/>
    <lineage>
        <taxon>Eukaryota</taxon>
        <taxon>Viridiplantae</taxon>
        <taxon>Streptophyta</taxon>
        <taxon>Embryophyta</taxon>
        <taxon>Tracheophyta</taxon>
        <taxon>Spermatophyta</taxon>
        <taxon>Magnoliopsida</taxon>
        <taxon>eudicotyledons</taxon>
        <taxon>Gunneridae</taxon>
        <taxon>Pentapetalae</taxon>
        <taxon>asterids</taxon>
        <taxon>campanulids</taxon>
        <taxon>Asterales</taxon>
        <taxon>Asteraceae</taxon>
        <taxon>Asteroideae</taxon>
        <taxon>Heliantheae alliance</taxon>
        <taxon>Tageteae</taxon>
        <taxon>Tagetes</taxon>
    </lineage>
</organism>
<name>A0AAD8NYW8_TARER</name>
<sequence length="80" mass="9253">MAGRTSRWENALGSFCILLISAIKDPHTYTFNSKMLILISQDRTIITPNSKIEEIAIFDNQHISIKIVKITSFHQKRLFF</sequence>
<dbReference type="Proteomes" id="UP001229421">
    <property type="component" value="Unassembled WGS sequence"/>
</dbReference>
<keyword evidence="2" id="KW-1185">Reference proteome</keyword>
<protein>
    <submittedName>
        <fullName evidence="1">Uncharacterized protein</fullName>
    </submittedName>
</protein>
<accession>A0AAD8NYW8</accession>
<reference evidence="1" key="1">
    <citation type="journal article" date="2023" name="bioRxiv">
        <title>Improved chromosome-level genome assembly for marigold (Tagetes erecta).</title>
        <authorList>
            <person name="Jiang F."/>
            <person name="Yuan L."/>
            <person name="Wang S."/>
            <person name="Wang H."/>
            <person name="Xu D."/>
            <person name="Wang A."/>
            <person name="Fan W."/>
        </authorList>
    </citation>
    <scope>NUCLEOTIDE SEQUENCE</scope>
    <source>
        <strain evidence="1">WSJ</strain>
        <tissue evidence="1">Leaf</tissue>
    </source>
</reference>
<comment type="caution">
    <text evidence="1">The sequence shown here is derived from an EMBL/GenBank/DDBJ whole genome shotgun (WGS) entry which is preliminary data.</text>
</comment>